<dbReference type="EMBL" id="GGMR01015140">
    <property type="protein sequence ID" value="MBY27759.1"/>
    <property type="molecule type" value="Transcribed_RNA"/>
</dbReference>
<gene>
    <name evidence="1" type="ORF">g.82074</name>
</gene>
<evidence type="ECO:0000313" key="1">
    <source>
        <dbReference type="EMBL" id="MBY27759.1"/>
    </source>
</evidence>
<name>A0A2S2PE83_SCHGA</name>
<protein>
    <recommendedName>
        <fullName evidence="2">Transposable element P transposase</fullName>
    </recommendedName>
</protein>
<reference evidence="1" key="1">
    <citation type="submission" date="2018-04" db="EMBL/GenBank/DDBJ databases">
        <title>Transcriptome of Schizaphis graminum biotype I.</title>
        <authorList>
            <person name="Scully E.D."/>
            <person name="Geib S.M."/>
            <person name="Palmer N.A."/>
            <person name="Koch K."/>
            <person name="Bradshaw J."/>
            <person name="Heng-Moss T."/>
            <person name="Sarath G."/>
        </authorList>
    </citation>
    <scope>NUCLEOTIDE SEQUENCE</scope>
</reference>
<organism evidence="1">
    <name type="scientific">Schizaphis graminum</name>
    <name type="common">Green bug aphid</name>
    <dbReference type="NCBI Taxonomy" id="13262"/>
    <lineage>
        <taxon>Eukaryota</taxon>
        <taxon>Metazoa</taxon>
        <taxon>Ecdysozoa</taxon>
        <taxon>Arthropoda</taxon>
        <taxon>Hexapoda</taxon>
        <taxon>Insecta</taxon>
        <taxon>Pterygota</taxon>
        <taxon>Neoptera</taxon>
        <taxon>Paraneoptera</taxon>
        <taxon>Hemiptera</taxon>
        <taxon>Sternorrhyncha</taxon>
        <taxon>Aphidomorpha</taxon>
        <taxon>Aphidoidea</taxon>
        <taxon>Aphididae</taxon>
        <taxon>Aphidini</taxon>
        <taxon>Schizaphis</taxon>
    </lineage>
</organism>
<proteinExistence type="predicted"/>
<sequence length="124" mass="13939">MVCSWHNFIGSTRRLTQDCIESLFSVIRAKGGNNVAPDSSKFYSAIQMCVAQQLLVPPTLAYEIDSTFDDNLSAMNIAFIQLELHEENSIAYIAGWACSKLNHLECLDKLAFFFKKIDAQVQID</sequence>
<dbReference type="AlphaFoldDB" id="A0A2S2PE83"/>
<evidence type="ECO:0008006" key="2">
    <source>
        <dbReference type="Google" id="ProtNLM"/>
    </source>
</evidence>
<accession>A0A2S2PE83</accession>